<dbReference type="NCBIfam" id="NF005581">
    <property type="entry name" value="PRK07276.1"/>
    <property type="match status" value="1"/>
</dbReference>
<dbReference type="GO" id="GO:0003887">
    <property type="term" value="F:DNA-directed DNA polymerase activity"/>
    <property type="evidence" value="ECO:0007669"/>
    <property type="project" value="UniProtKB-EC"/>
</dbReference>
<comment type="caution">
    <text evidence="1">The sequence shown here is derived from an EMBL/GenBank/DDBJ whole genome shotgun (WGS) entry which is preliminary data.</text>
</comment>
<dbReference type="SUPFAM" id="SSF52540">
    <property type="entry name" value="P-loop containing nucleoside triphosphate hydrolases"/>
    <property type="match status" value="1"/>
</dbReference>
<dbReference type="RefSeq" id="WP_354365284.1">
    <property type="nucleotide sequence ID" value="NZ_JBEPLO010000013.1"/>
</dbReference>
<dbReference type="Gene3D" id="3.40.50.300">
    <property type="entry name" value="P-loop containing nucleotide triphosphate hydrolases"/>
    <property type="match status" value="1"/>
</dbReference>
<keyword evidence="1" id="KW-0808">Transferase</keyword>
<proteinExistence type="predicted"/>
<organism evidence="1 2">
    <name type="scientific">Streptococcus rupicaprae</name>
    <dbReference type="NCBI Taxonomy" id="759619"/>
    <lineage>
        <taxon>Bacteria</taxon>
        <taxon>Bacillati</taxon>
        <taxon>Bacillota</taxon>
        <taxon>Bacilli</taxon>
        <taxon>Lactobacillales</taxon>
        <taxon>Streptococcaceae</taxon>
        <taxon>Streptococcus</taxon>
    </lineage>
</organism>
<name>A0ABV2FI40_9STRE</name>
<dbReference type="EMBL" id="JBEPLO010000013">
    <property type="protein sequence ID" value="MET3558213.1"/>
    <property type="molecule type" value="Genomic_DNA"/>
</dbReference>
<protein>
    <submittedName>
        <fullName evidence="1">DNA polymerase-3 subunit delta</fullName>
        <ecNumber evidence="1">2.7.7.7</ecNumber>
    </submittedName>
</protein>
<keyword evidence="2" id="KW-1185">Reference proteome</keyword>
<dbReference type="InterPro" id="IPR050238">
    <property type="entry name" value="DNA_Rep/Repair_Clamp_Loader"/>
</dbReference>
<dbReference type="PANTHER" id="PTHR11669">
    <property type="entry name" value="REPLICATION FACTOR C / DNA POLYMERASE III GAMMA-TAU SUBUNIT"/>
    <property type="match status" value="1"/>
</dbReference>
<gene>
    <name evidence="1" type="ORF">ABID29_001333</name>
</gene>
<dbReference type="InterPro" id="IPR027417">
    <property type="entry name" value="P-loop_NTPase"/>
</dbReference>
<evidence type="ECO:0000313" key="2">
    <source>
        <dbReference type="Proteomes" id="UP001549122"/>
    </source>
</evidence>
<dbReference type="Pfam" id="PF13177">
    <property type="entry name" value="DNA_pol3_delta2"/>
    <property type="match status" value="1"/>
</dbReference>
<dbReference type="EC" id="2.7.7.7" evidence="1"/>
<dbReference type="PANTHER" id="PTHR11669:SF8">
    <property type="entry name" value="DNA POLYMERASE III SUBUNIT DELTA"/>
    <property type="match status" value="1"/>
</dbReference>
<evidence type="ECO:0000313" key="1">
    <source>
        <dbReference type="EMBL" id="MET3558213.1"/>
    </source>
</evidence>
<accession>A0ABV2FI40</accession>
<keyword evidence="1" id="KW-0548">Nucleotidyltransferase</keyword>
<sequence length="294" mass="33288">MTKADLKRWQPQLYTAFSHLVQSGRMGHAYLFTGAFGQLEMALFLAQSQYCEAPEEGLPCEACRPCRLIAQGEFSDVRRLSPTNQVIKTDMVREILQDFAQSGFETDHQVLIIQEADKLHLNGANSLLKFIEEPQSNIRIFLLTDREDGILPTIRSRCQVFHFPKNRAIMIEDLEKEGLLKTQAQLLSDLCPTVEQALALSKSSHFQGLLKLGEQWVRQVLEGQAKAYLTVAKLAQQVQDKTEQGQVFDLLTLLLARELPAKPAQEALRSLLKAKTMWQANVSFQNALEFMILD</sequence>
<dbReference type="Proteomes" id="UP001549122">
    <property type="component" value="Unassembled WGS sequence"/>
</dbReference>
<reference evidence="1 2" key="1">
    <citation type="submission" date="2024-06" db="EMBL/GenBank/DDBJ databases">
        <title>Genomic Encyclopedia of Type Strains, Phase IV (KMG-IV): sequencing the most valuable type-strain genomes for metagenomic binning, comparative biology and taxonomic classification.</title>
        <authorList>
            <person name="Goeker M."/>
        </authorList>
    </citation>
    <scope>NUCLEOTIDE SEQUENCE [LARGE SCALE GENOMIC DNA]</scope>
    <source>
        <strain evidence="1 2">DSM 28303</strain>
    </source>
</reference>